<evidence type="ECO:0000256" key="3">
    <source>
        <dbReference type="ARBA" id="ARBA00022741"/>
    </source>
</evidence>
<feature type="compositionally biased region" description="Polar residues" evidence="8">
    <location>
        <begin position="167"/>
        <end position="176"/>
    </location>
</feature>
<dbReference type="InterPro" id="IPR000719">
    <property type="entry name" value="Prot_kinase_dom"/>
</dbReference>
<accession>A0A5E8B8X2</accession>
<dbReference type="PANTHER" id="PTHR24345:SF0">
    <property type="entry name" value="CELL CYCLE SERINE_THREONINE-PROTEIN KINASE CDC5_MSD2"/>
    <property type="match status" value="1"/>
</dbReference>
<dbReference type="CDD" id="cd14099">
    <property type="entry name" value="STKc_PLK"/>
    <property type="match status" value="1"/>
</dbReference>
<keyword evidence="3 6" id="KW-0547">Nucleotide-binding</keyword>
<dbReference type="Gene3D" id="3.30.1120.30">
    <property type="entry name" value="POLO box domain"/>
    <property type="match status" value="2"/>
</dbReference>
<feature type="binding site" evidence="6">
    <location>
        <position position="216"/>
    </location>
    <ligand>
        <name>ATP</name>
        <dbReference type="ChEBI" id="CHEBI:30616"/>
    </ligand>
</feature>
<feature type="compositionally biased region" description="Low complexity" evidence="8">
    <location>
        <begin position="580"/>
        <end position="600"/>
    </location>
</feature>
<dbReference type="OrthoDB" id="408964at2759"/>
<evidence type="ECO:0000256" key="6">
    <source>
        <dbReference type="PROSITE-ProRule" id="PRU10141"/>
    </source>
</evidence>
<dbReference type="PROSITE" id="PS00108">
    <property type="entry name" value="PROTEIN_KINASE_ST"/>
    <property type="match status" value="1"/>
</dbReference>
<keyword evidence="12" id="KW-1185">Reference proteome</keyword>
<gene>
    <name evidence="11" type="ORF">SAPINGB_P000856</name>
</gene>
<dbReference type="Gene3D" id="3.30.200.20">
    <property type="entry name" value="Phosphorylase Kinase, domain 1"/>
    <property type="match status" value="1"/>
</dbReference>
<dbReference type="FunFam" id="3.30.200.20:FF:000042">
    <property type="entry name" value="Aurora kinase A"/>
    <property type="match status" value="1"/>
</dbReference>
<dbReference type="SUPFAM" id="SSF82615">
    <property type="entry name" value="Polo-box domain"/>
    <property type="match status" value="2"/>
</dbReference>
<keyword evidence="5 6" id="KW-0067">ATP-binding</keyword>
<dbReference type="InterPro" id="IPR033701">
    <property type="entry name" value="POLO_box_1"/>
</dbReference>
<dbReference type="EMBL" id="CABVLU010000001">
    <property type="protein sequence ID" value="VVT45718.1"/>
    <property type="molecule type" value="Genomic_DNA"/>
</dbReference>
<dbReference type="InterPro" id="IPR036947">
    <property type="entry name" value="POLO_box_dom_sf"/>
</dbReference>
<evidence type="ECO:0000256" key="2">
    <source>
        <dbReference type="ARBA" id="ARBA00022679"/>
    </source>
</evidence>
<dbReference type="GO" id="GO:0004674">
    <property type="term" value="F:protein serine/threonine kinase activity"/>
    <property type="evidence" value="ECO:0007669"/>
    <property type="project" value="UniProtKB-KW"/>
</dbReference>
<keyword evidence="1 7" id="KW-0723">Serine/threonine-protein kinase</keyword>
<dbReference type="SMART" id="SM00220">
    <property type="entry name" value="S_TKc"/>
    <property type="match status" value="1"/>
</dbReference>
<dbReference type="CDD" id="cd13118">
    <property type="entry name" value="POLO_box_1"/>
    <property type="match status" value="1"/>
</dbReference>
<feature type="domain" description="POLO box" evidence="10">
    <location>
        <begin position="684"/>
        <end position="770"/>
    </location>
</feature>
<evidence type="ECO:0000256" key="1">
    <source>
        <dbReference type="ARBA" id="ARBA00022527"/>
    </source>
</evidence>
<dbReference type="InterPro" id="IPR008271">
    <property type="entry name" value="Ser/Thr_kinase_AS"/>
</dbReference>
<protein>
    <recommendedName>
        <fullName evidence="7">Serine/threonine-protein kinase</fullName>
        <ecNumber evidence="7">2.7.11.21</ecNumber>
    </recommendedName>
</protein>
<dbReference type="GO" id="GO:0007052">
    <property type="term" value="P:mitotic spindle organization"/>
    <property type="evidence" value="ECO:0007669"/>
    <property type="project" value="TreeGrafter"/>
</dbReference>
<keyword evidence="4 7" id="KW-0418">Kinase</keyword>
<dbReference type="FunFam" id="1.10.510.10:FF:000571">
    <property type="entry name" value="Maternal embryonic leucine zipper kinase"/>
    <property type="match status" value="1"/>
</dbReference>
<evidence type="ECO:0000259" key="9">
    <source>
        <dbReference type="PROSITE" id="PS50011"/>
    </source>
</evidence>
<dbReference type="PANTHER" id="PTHR24345">
    <property type="entry name" value="SERINE/THREONINE-PROTEIN KINASE PLK"/>
    <property type="match status" value="1"/>
</dbReference>
<dbReference type="PROSITE" id="PS00107">
    <property type="entry name" value="PROTEIN_KINASE_ATP"/>
    <property type="match status" value="1"/>
</dbReference>
<evidence type="ECO:0000256" key="7">
    <source>
        <dbReference type="RuleBase" id="RU361162"/>
    </source>
</evidence>
<feature type="domain" description="POLO box" evidence="10">
    <location>
        <begin position="820"/>
        <end position="905"/>
    </location>
</feature>
<evidence type="ECO:0000313" key="11">
    <source>
        <dbReference type="EMBL" id="VVT45718.1"/>
    </source>
</evidence>
<dbReference type="GO" id="GO:0000922">
    <property type="term" value="C:spindle pole"/>
    <property type="evidence" value="ECO:0007669"/>
    <property type="project" value="TreeGrafter"/>
</dbReference>
<dbReference type="GO" id="GO:0000776">
    <property type="term" value="C:kinetochore"/>
    <property type="evidence" value="ECO:0007669"/>
    <property type="project" value="TreeGrafter"/>
</dbReference>
<evidence type="ECO:0000256" key="8">
    <source>
        <dbReference type="SAM" id="MobiDB-lite"/>
    </source>
</evidence>
<feature type="region of interest" description="Disordered" evidence="8">
    <location>
        <begin position="580"/>
        <end position="602"/>
    </location>
</feature>
<dbReference type="Pfam" id="PF00069">
    <property type="entry name" value="Pkinase"/>
    <property type="match status" value="1"/>
</dbReference>
<evidence type="ECO:0000313" key="12">
    <source>
        <dbReference type="Proteomes" id="UP000398389"/>
    </source>
</evidence>
<keyword evidence="2 7" id="KW-0808">Transferase</keyword>
<dbReference type="InterPro" id="IPR017441">
    <property type="entry name" value="Protein_kinase_ATP_BS"/>
</dbReference>
<sequence length="935" mass="105539">MSARYPLQSVKQLDLNRRNSNTDPTLNISKFPSIPTYQVENNDPTVLQKQIQPLSERNNLRNAFIDTNQTQIAPPASPSKDVKMYDIHYDNPETFERAPLYPAPLPSQPIQSFPASIPLPIPAPLYPAPIPVSAPEQQNIQPTNSENVTPKPKKKEKKKDKEKLSSLCKTPPSTIKNPKKNKSFKRGLCLGAGGFARCFQVKDQSGQIYAAKTVAKASLTTEKSRAKIVAEIKIHQLLRHPNIVQYIDGFEDDLNVYILLEMCPNSSLMDLIRKRGSLTEPECRFYITQIVGAVKYMHDIGVIHRDLKLGNIFLDGDMNVKIGDFGLAALLDSKTDRKKTICGTPNYIAPEVLFGKDKGHSYEVDIWSIGIILYVMLFGKPPFQSKNVEAIYDRIKRIDYTFPENRTVSDEAKNLIMSLLTFDPEKRPSLDRIMEHPFFFGEFPEALDPSIITTVPTHFIPMDFRIAEHNFIECMIKTRLIDRTFKHRPKTGKTVLDVLSDESRNNNISVPDNGILPSSISPATTKDKYKMVMVHTNNYGRVERGGEELGKSMTGIINKNTYNTNSIHDGKHIQQEQLYSQQNQHQNQQNQQSQPQQKQQHIATDQYAIINYRNGSDGLTAPEPTNNVTYENGVTVVNFDFVDVPHPYDVFGVGLNNLNNLITNPGREFIVASTHGIPAPMVTYITKWVDYSNKYGIGYELANGMAGVLRPDSSTIQLNTYSGSLDMIHYSRNLKQMVLQRVHNIPGQQLRSNESKQLALATSMHSYMDKNLRECGDRNTTCIDCGKQSLQNSDIPQHHNSSFDPNEDNFNPPLGPAESTIYLYDFSRLGDSFMFQLSNGDCQVNFSDHTKFVFLAHGEGVAIIDSDQIHYLGLQDLQYMNGGDEENSINSVGTPQYHVCCQSLYNRLVQDDLIFNFIKGKMAMCKRELKESVMG</sequence>
<organism evidence="11 12">
    <name type="scientific">Magnusiomyces paraingens</name>
    <dbReference type="NCBI Taxonomy" id="2606893"/>
    <lineage>
        <taxon>Eukaryota</taxon>
        <taxon>Fungi</taxon>
        <taxon>Dikarya</taxon>
        <taxon>Ascomycota</taxon>
        <taxon>Saccharomycotina</taxon>
        <taxon>Dipodascomycetes</taxon>
        <taxon>Dipodascales</taxon>
        <taxon>Dipodascaceae</taxon>
        <taxon>Magnusiomyces</taxon>
    </lineage>
</organism>
<feature type="domain" description="Protein kinase" evidence="9">
    <location>
        <begin position="184"/>
        <end position="439"/>
    </location>
</feature>
<evidence type="ECO:0000259" key="10">
    <source>
        <dbReference type="PROSITE" id="PS50078"/>
    </source>
</evidence>
<dbReference type="SUPFAM" id="SSF56112">
    <property type="entry name" value="Protein kinase-like (PK-like)"/>
    <property type="match status" value="1"/>
</dbReference>
<feature type="region of interest" description="Disordered" evidence="8">
    <location>
        <begin position="130"/>
        <end position="177"/>
    </location>
</feature>
<proteinExistence type="inferred from homology"/>
<dbReference type="AlphaFoldDB" id="A0A5E8B8X2"/>
<comment type="catalytic activity">
    <reaction evidence="7">
        <text>L-threonyl-[protein] + ATP = O-phospho-L-threonyl-[protein] + ADP + H(+)</text>
        <dbReference type="Rhea" id="RHEA:46608"/>
        <dbReference type="Rhea" id="RHEA-COMP:11060"/>
        <dbReference type="Rhea" id="RHEA-COMP:11605"/>
        <dbReference type="ChEBI" id="CHEBI:15378"/>
        <dbReference type="ChEBI" id="CHEBI:30013"/>
        <dbReference type="ChEBI" id="CHEBI:30616"/>
        <dbReference type="ChEBI" id="CHEBI:61977"/>
        <dbReference type="ChEBI" id="CHEBI:456216"/>
        <dbReference type="EC" id="2.7.11.21"/>
    </reaction>
</comment>
<evidence type="ECO:0000256" key="4">
    <source>
        <dbReference type="ARBA" id="ARBA00022777"/>
    </source>
</evidence>
<dbReference type="Proteomes" id="UP000398389">
    <property type="component" value="Unassembled WGS sequence"/>
</dbReference>
<reference evidence="11 12" key="1">
    <citation type="submission" date="2019-09" db="EMBL/GenBank/DDBJ databases">
        <authorList>
            <person name="Brejova B."/>
        </authorList>
    </citation>
    <scope>NUCLEOTIDE SEQUENCE [LARGE SCALE GENOMIC DNA]</scope>
</reference>
<dbReference type="Gene3D" id="1.10.510.10">
    <property type="entry name" value="Transferase(Phosphotransferase) domain 1"/>
    <property type="match status" value="1"/>
</dbReference>
<feature type="compositionally biased region" description="Polar residues" evidence="8">
    <location>
        <begin position="135"/>
        <end position="148"/>
    </location>
</feature>
<name>A0A5E8B8X2_9ASCO</name>
<dbReference type="GeneID" id="43579679"/>
<evidence type="ECO:0000256" key="5">
    <source>
        <dbReference type="ARBA" id="ARBA00022840"/>
    </source>
</evidence>
<dbReference type="PROSITE" id="PS50078">
    <property type="entry name" value="POLO_BOX"/>
    <property type="match status" value="2"/>
</dbReference>
<dbReference type="Pfam" id="PF00659">
    <property type="entry name" value="POLO_box"/>
    <property type="match status" value="1"/>
</dbReference>
<dbReference type="RefSeq" id="XP_031851470.1">
    <property type="nucleotide sequence ID" value="XM_031995579.1"/>
</dbReference>
<dbReference type="GO" id="GO:0005737">
    <property type="term" value="C:cytoplasm"/>
    <property type="evidence" value="ECO:0007669"/>
    <property type="project" value="TreeGrafter"/>
</dbReference>
<dbReference type="InterPro" id="IPR000959">
    <property type="entry name" value="POLO_box_dom"/>
</dbReference>
<dbReference type="GO" id="GO:0005634">
    <property type="term" value="C:nucleus"/>
    <property type="evidence" value="ECO:0007669"/>
    <property type="project" value="TreeGrafter"/>
</dbReference>
<dbReference type="GO" id="GO:0005524">
    <property type="term" value="F:ATP binding"/>
    <property type="evidence" value="ECO:0007669"/>
    <property type="project" value="UniProtKB-UniRule"/>
</dbReference>
<dbReference type="GO" id="GO:0005816">
    <property type="term" value="C:spindle pole body"/>
    <property type="evidence" value="ECO:0007669"/>
    <property type="project" value="TreeGrafter"/>
</dbReference>
<dbReference type="PROSITE" id="PS50011">
    <property type="entry name" value="PROTEIN_KINASE_DOM"/>
    <property type="match status" value="1"/>
</dbReference>
<comment type="similarity">
    <text evidence="7">Belongs to the protein kinase superfamily. Ser/Thr protein kinase family. CDC5/Polo subfamily.</text>
</comment>
<dbReference type="InterPro" id="IPR011009">
    <property type="entry name" value="Kinase-like_dom_sf"/>
</dbReference>
<dbReference type="EC" id="2.7.11.21" evidence="7"/>